<keyword evidence="8" id="KW-0406">Ion transport</keyword>
<keyword evidence="5 12" id="KW-0812">Transmembrane</keyword>
<organism evidence="17 18">
    <name type="scientific">Xanthomonas sacchari</name>
    <dbReference type="NCBI Taxonomy" id="56458"/>
    <lineage>
        <taxon>Bacteria</taxon>
        <taxon>Pseudomonadati</taxon>
        <taxon>Pseudomonadota</taxon>
        <taxon>Gammaproteobacteria</taxon>
        <taxon>Lysobacterales</taxon>
        <taxon>Lysobacteraceae</taxon>
        <taxon>Xanthomonas</taxon>
    </lineage>
</organism>
<proteinExistence type="inferred from homology"/>
<dbReference type="InterPro" id="IPR010917">
    <property type="entry name" value="TonB_rcpt_CS"/>
</dbReference>
<dbReference type="PANTHER" id="PTHR32552:SF89">
    <property type="entry name" value="CATECHOLATE SIDEROPHORE RECEPTOR FIU"/>
    <property type="match status" value="1"/>
</dbReference>
<evidence type="ECO:0000259" key="16">
    <source>
        <dbReference type="Pfam" id="PF07715"/>
    </source>
</evidence>
<keyword evidence="7" id="KW-0408">Iron</keyword>
<name>A0ABT3DZ82_9XANT</name>
<gene>
    <name evidence="17" type="ORF">NB700_003386</name>
</gene>
<keyword evidence="6" id="KW-0732">Signal</keyword>
<dbReference type="PANTHER" id="PTHR32552">
    <property type="entry name" value="FERRICHROME IRON RECEPTOR-RELATED"/>
    <property type="match status" value="1"/>
</dbReference>
<feature type="domain" description="TonB-dependent receptor-like beta-barrel" evidence="15">
    <location>
        <begin position="293"/>
        <end position="753"/>
    </location>
</feature>
<evidence type="ECO:0000256" key="10">
    <source>
        <dbReference type="ARBA" id="ARBA00023136"/>
    </source>
</evidence>
<feature type="domain" description="TonB-dependent receptor plug" evidence="16">
    <location>
        <begin position="77"/>
        <end position="177"/>
    </location>
</feature>
<evidence type="ECO:0000256" key="6">
    <source>
        <dbReference type="ARBA" id="ARBA00022729"/>
    </source>
</evidence>
<keyword evidence="2 12" id="KW-0813">Transport</keyword>
<keyword evidence="9 14" id="KW-0798">TonB box</keyword>
<evidence type="ECO:0000256" key="4">
    <source>
        <dbReference type="ARBA" id="ARBA00022496"/>
    </source>
</evidence>
<comment type="caution">
    <text evidence="17">The sequence shown here is derived from an EMBL/GenBank/DDBJ whole genome shotgun (WGS) entry which is preliminary data.</text>
</comment>
<evidence type="ECO:0000256" key="13">
    <source>
        <dbReference type="PROSITE-ProRule" id="PRU10144"/>
    </source>
</evidence>
<dbReference type="SUPFAM" id="SSF56935">
    <property type="entry name" value="Porins"/>
    <property type="match status" value="1"/>
</dbReference>
<evidence type="ECO:0000256" key="2">
    <source>
        <dbReference type="ARBA" id="ARBA00022448"/>
    </source>
</evidence>
<evidence type="ECO:0000256" key="9">
    <source>
        <dbReference type="ARBA" id="ARBA00023077"/>
    </source>
</evidence>
<dbReference type="Proteomes" id="UP001320843">
    <property type="component" value="Unassembled WGS sequence"/>
</dbReference>
<dbReference type="InterPro" id="IPR000531">
    <property type="entry name" value="Beta-barrel_TonB"/>
</dbReference>
<dbReference type="Gene3D" id="2.170.130.10">
    <property type="entry name" value="TonB-dependent receptor, plug domain"/>
    <property type="match status" value="1"/>
</dbReference>
<evidence type="ECO:0000256" key="11">
    <source>
        <dbReference type="ARBA" id="ARBA00023237"/>
    </source>
</evidence>
<protein>
    <submittedName>
        <fullName evidence="17">Vitamin B12 transporter BtuB</fullName>
    </submittedName>
</protein>
<dbReference type="PROSITE" id="PS01156">
    <property type="entry name" value="TONB_DEPENDENT_REC_2"/>
    <property type="match status" value="1"/>
</dbReference>
<evidence type="ECO:0000256" key="5">
    <source>
        <dbReference type="ARBA" id="ARBA00022692"/>
    </source>
</evidence>
<feature type="short sequence motif" description="TonB C-terminal box" evidence="13">
    <location>
        <begin position="776"/>
        <end position="793"/>
    </location>
</feature>
<dbReference type="Pfam" id="PF00593">
    <property type="entry name" value="TonB_dep_Rec_b-barrel"/>
    <property type="match status" value="1"/>
</dbReference>
<evidence type="ECO:0000256" key="12">
    <source>
        <dbReference type="PROSITE-ProRule" id="PRU01360"/>
    </source>
</evidence>
<keyword evidence="18" id="KW-1185">Reference proteome</keyword>
<evidence type="ECO:0000256" key="7">
    <source>
        <dbReference type="ARBA" id="ARBA00023004"/>
    </source>
</evidence>
<dbReference type="Gene3D" id="2.40.170.20">
    <property type="entry name" value="TonB-dependent receptor, beta-barrel domain"/>
    <property type="match status" value="1"/>
</dbReference>
<comment type="subcellular location">
    <subcellularLocation>
        <location evidence="1 12">Cell outer membrane</location>
        <topology evidence="1 12">Multi-pass membrane protein</topology>
    </subcellularLocation>
</comment>
<accession>A0ABT3DZ82</accession>
<dbReference type="InterPro" id="IPR012910">
    <property type="entry name" value="Plug_dom"/>
</dbReference>
<evidence type="ECO:0000256" key="14">
    <source>
        <dbReference type="RuleBase" id="RU003357"/>
    </source>
</evidence>
<evidence type="ECO:0000256" key="8">
    <source>
        <dbReference type="ARBA" id="ARBA00023065"/>
    </source>
</evidence>
<evidence type="ECO:0000259" key="15">
    <source>
        <dbReference type="Pfam" id="PF00593"/>
    </source>
</evidence>
<sequence>MTTATPMTPTCNVAVASCAHFLYESPLRMPLHSLLSTAILAALLSPFAATAAEPAADGAASDVQQLDAVSVIGQGETRQVQRITAQDVAVLPPGTSIQKLLNRIPGVNVQSNDAFGANEESQTISLRGFNGVRLGYTLDGLPLGDNAYGNYNGLNISRALIAENFGGVELASGIGSLGTASTSNLGGTVQYYSDDPSTEVGVRLAQTVGSDSNRRTYLRLDTGEHNGFSAYLSGIYADADMWAPPGSPTHTAQFNGKGVYQFEGGKITAFVDTSRTSQADYAYLSKSGLHRGLGWDWNLYAPDWQRALAAAYCAPATRNPSRCGYSGGVDNIDDAYYQSRALRNDDLYYLAGDFQPSDAVSVHTQVYHHENEGQGHWWSPGQPSYPGTPQALPISIRSTNYTINRTGGIASLGWDIGPHHLEAGVWYERNKHHVERNFYWIDGPIDDDIFLSNPNRRLFSQDYVITTKQAYVQGTFKLLDERLTLDIGAKSPHTTMTARETPGIAVESPVANGELKASKALLPQAGLSYRLAEGQEVFASYAENIAAFQGGGAGGPLLVTQASFDASVGALQPEKSKTFEAGYRLVRDQFEASLVGYDVTFDNRLLSLNPCPSIQQGTSPACTTRFFNVGSVSSRGGELTFIWKPTAHLQWYNSASINRSTYDDNYVQNGAVIPTAGKSTVDTPKRMFASELSWTWNGWNANLRGKYTGQRYYTYTNDQGFGGYTSFDAGAGYDFGAVSFLRDLKLSLNVTNLTDKRYASNLTAFSNSDPNGRSLAFHASAPRQAFLTLDARF</sequence>
<evidence type="ECO:0000256" key="1">
    <source>
        <dbReference type="ARBA" id="ARBA00004571"/>
    </source>
</evidence>
<keyword evidence="10 12" id="KW-0472">Membrane</keyword>
<dbReference type="PROSITE" id="PS52016">
    <property type="entry name" value="TONB_DEPENDENT_REC_3"/>
    <property type="match status" value="1"/>
</dbReference>
<evidence type="ECO:0000313" key="17">
    <source>
        <dbReference type="EMBL" id="MCW0400830.1"/>
    </source>
</evidence>
<dbReference type="InterPro" id="IPR039426">
    <property type="entry name" value="TonB-dep_rcpt-like"/>
</dbReference>
<evidence type="ECO:0000256" key="3">
    <source>
        <dbReference type="ARBA" id="ARBA00022452"/>
    </source>
</evidence>
<keyword evidence="4" id="KW-0410">Iron transport</keyword>
<reference evidence="17 18" key="1">
    <citation type="submission" date="2022-06" db="EMBL/GenBank/DDBJ databases">
        <title>Dynamics of rice microbiomes reveals core vertical transmitted seed endophytes.</title>
        <authorList>
            <person name="Liao K."/>
            <person name="Zhang X."/>
        </authorList>
    </citation>
    <scope>NUCLEOTIDE SEQUENCE [LARGE SCALE GENOMIC DNA]</scope>
    <source>
        <strain evidence="17 18">YT10-10-1</strain>
    </source>
</reference>
<dbReference type="InterPro" id="IPR036942">
    <property type="entry name" value="Beta-barrel_TonB_sf"/>
</dbReference>
<dbReference type="InterPro" id="IPR037066">
    <property type="entry name" value="Plug_dom_sf"/>
</dbReference>
<keyword evidence="11 12" id="KW-0998">Cell outer membrane</keyword>
<evidence type="ECO:0000313" key="18">
    <source>
        <dbReference type="Proteomes" id="UP001320843"/>
    </source>
</evidence>
<dbReference type="Pfam" id="PF07715">
    <property type="entry name" value="Plug"/>
    <property type="match status" value="1"/>
</dbReference>
<keyword evidence="3 12" id="KW-1134">Transmembrane beta strand</keyword>
<comment type="similarity">
    <text evidence="12 14">Belongs to the TonB-dependent receptor family.</text>
</comment>
<dbReference type="CDD" id="cd01347">
    <property type="entry name" value="ligand_gated_channel"/>
    <property type="match status" value="1"/>
</dbReference>
<dbReference type="EMBL" id="JANFWR010000028">
    <property type="protein sequence ID" value="MCW0400830.1"/>
    <property type="molecule type" value="Genomic_DNA"/>
</dbReference>